<evidence type="ECO:0000313" key="2">
    <source>
        <dbReference type="EMBL" id="KAE8277867.1"/>
    </source>
</evidence>
<dbReference type="AlphaFoldDB" id="A0A6G0HF60"/>
<dbReference type="PANTHER" id="PTHR47642:SF5">
    <property type="entry name" value="ATP-DEPENDENT DNA HELICASE"/>
    <property type="match status" value="1"/>
</dbReference>
<dbReference type="Pfam" id="PF14214">
    <property type="entry name" value="Helitron_like_N"/>
    <property type="match status" value="1"/>
</dbReference>
<proteinExistence type="predicted"/>
<keyword evidence="3" id="KW-1185">Reference proteome</keyword>
<reference evidence="2 3" key="1">
    <citation type="submission" date="2019-07" db="EMBL/GenBank/DDBJ databases">
        <title>Chromosome genome assembly for large yellow croaker.</title>
        <authorList>
            <person name="Xiao S."/>
        </authorList>
    </citation>
    <scope>NUCLEOTIDE SEQUENCE [LARGE SCALE GENOMIC DNA]</scope>
    <source>
        <strain evidence="2">JMULYC20181020</strain>
        <tissue evidence="2">Muscle</tissue>
    </source>
</reference>
<feature type="domain" description="Helitron helicase-like" evidence="1">
    <location>
        <begin position="12"/>
        <end position="36"/>
    </location>
</feature>
<dbReference type="PANTHER" id="PTHR47642">
    <property type="entry name" value="ATP-DEPENDENT DNA HELICASE"/>
    <property type="match status" value="1"/>
</dbReference>
<evidence type="ECO:0000259" key="1">
    <source>
        <dbReference type="Pfam" id="PF14214"/>
    </source>
</evidence>
<comment type="caution">
    <text evidence="2">The sequence shown here is derived from an EMBL/GenBank/DDBJ whole genome shotgun (WGS) entry which is preliminary data.</text>
</comment>
<dbReference type="InterPro" id="IPR051055">
    <property type="entry name" value="PIF1_helicase"/>
</dbReference>
<organism evidence="2 3">
    <name type="scientific">Larimichthys crocea</name>
    <name type="common">Large yellow croaker</name>
    <name type="synonym">Pseudosciaena crocea</name>
    <dbReference type="NCBI Taxonomy" id="215358"/>
    <lineage>
        <taxon>Eukaryota</taxon>
        <taxon>Metazoa</taxon>
        <taxon>Chordata</taxon>
        <taxon>Craniata</taxon>
        <taxon>Vertebrata</taxon>
        <taxon>Euteleostomi</taxon>
        <taxon>Actinopterygii</taxon>
        <taxon>Neopterygii</taxon>
        <taxon>Teleostei</taxon>
        <taxon>Neoteleostei</taxon>
        <taxon>Acanthomorphata</taxon>
        <taxon>Eupercaria</taxon>
        <taxon>Sciaenidae</taxon>
        <taxon>Larimichthys</taxon>
    </lineage>
</organism>
<gene>
    <name evidence="2" type="ORF">D5F01_LYC24092</name>
</gene>
<sequence>MTNLILSPAQPIGEVEDYFYRVEFQARGSPHIHLLVWIKDAPEFGDLQDDSVVIKFIDQYITCQIQMQTQSFTRCVRGLLGEWIQSRSAESMERKHGHPICADEYSCLMYMMSYVSKPEHEMTEFLNDVIRDVKKTNVNEKDEMKQIMQAYAKHREVSAQEAVARTCSLPLKKCSRNVVFIQTDDNALKMSLPMSRLKDVSPRIRTSVDVRPTREICRETQNT</sequence>
<protein>
    <recommendedName>
        <fullName evidence="1">Helitron helicase-like domain-containing protein</fullName>
    </recommendedName>
</protein>
<dbReference type="InterPro" id="IPR025476">
    <property type="entry name" value="Helitron_helicase-like"/>
</dbReference>
<dbReference type="EMBL" id="REGW02000101">
    <property type="protein sequence ID" value="KAE8277867.1"/>
    <property type="molecule type" value="Genomic_DNA"/>
</dbReference>
<evidence type="ECO:0000313" key="3">
    <source>
        <dbReference type="Proteomes" id="UP000424527"/>
    </source>
</evidence>
<name>A0A6G0HF60_LARCR</name>
<dbReference type="Proteomes" id="UP000424527">
    <property type="component" value="Unassembled WGS sequence"/>
</dbReference>
<accession>A0A6G0HF60</accession>